<dbReference type="Pfam" id="PF01112">
    <property type="entry name" value="Asparaginase_2"/>
    <property type="match status" value="1"/>
</dbReference>
<feature type="site" description="Cleavage; by autolysis" evidence="6">
    <location>
        <begin position="165"/>
        <end position="166"/>
    </location>
</feature>
<comment type="caution">
    <text evidence="7">The sequence shown here is derived from an EMBL/GenBank/DDBJ whole genome shotgun (WGS) entry which is preliminary data.</text>
</comment>
<feature type="binding site" evidence="5">
    <location>
        <begin position="194"/>
        <end position="197"/>
    </location>
    <ligand>
        <name>substrate</name>
    </ligand>
</feature>
<protein>
    <recommendedName>
        <fullName evidence="8">Asparaginase</fullName>
    </recommendedName>
</protein>
<evidence type="ECO:0008006" key="8">
    <source>
        <dbReference type="Google" id="ProtNLM"/>
    </source>
</evidence>
<dbReference type="PANTHER" id="PTHR10188">
    <property type="entry name" value="L-ASPARAGINASE"/>
    <property type="match status" value="1"/>
</dbReference>
<accession>A0A7C0ZLR4</accession>
<keyword evidence="2" id="KW-0378">Hydrolase</keyword>
<dbReference type="Proteomes" id="UP000885847">
    <property type="component" value="Unassembled WGS sequence"/>
</dbReference>
<feature type="binding site" evidence="5">
    <location>
        <begin position="216"/>
        <end position="219"/>
    </location>
    <ligand>
        <name>substrate</name>
    </ligand>
</feature>
<dbReference type="PANTHER" id="PTHR10188:SF6">
    <property type="entry name" value="N(4)-(BETA-N-ACETYLGLUCOSAMINYL)-L-ASPARAGINASE"/>
    <property type="match status" value="1"/>
</dbReference>
<dbReference type="GO" id="GO:0016811">
    <property type="term" value="F:hydrolase activity, acting on carbon-nitrogen (but not peptide) bonds, in linear amides"/>
    <property type="evidence" value="ECO:0007669"/>
    <property type="project" value="UniProtKB-ARBA"/>
</dbReference>
<dbReference type="EMBL" id="DQWE01000339">
    <property type="protein sequence ID" value="HDI83544.1"/>
    <property type="molecule type" value="Genomic_DNA"/>
</dbReference>
<reference evidence="7" key="1">
    <citation type="journal article" date="2020" name="mSystems">
        <title>Genome- and Community-Level Interaction Insights into Carbon Utilization and Element Cycling Functions of Hydrothermarchaeota in Hydrothermal Sediment.</title>
        <authorList>
            <person name="Zhou Z."/>
            <person name="Liu Y."/>
            <person name="Xu W."/>
            <person name="Pan J."/>
            <person name="Luo Z.H."/>
            <person name="Li M."/>
        </authorList>
    </citation>
    <scope>NUCLEOTIDE SEQUENCE [LARGE SCALE GENOMIC DNA]</scope>
    <source>
        <strain evidence="7">HyVt-102</strain>
    </source>
</reference>
<dbReference type="GO" id="GO:0008233">
    <property type="term" value="F:peptidase activity"/>
    <property type="evidence" value="ECO:0007669"/>
    <property type="project" value="UniProtKB-KW"/>
</dbReference>
<evidence type="ECO:0000256" key="4">
    <source>
        <dbReference type="PIRSR" id="PIRSR600246-1"/>
    </source>
</evidence>
<feature type="active site" description="Nucleophile" evidence="4">
    <location>
        <position position="166"/>
    </location>
</feature>
<dbReference type="GO" id="GO:0005737">
    <property type="term" value="C:cytoplasm"/>
    <property type="evidence" value="ECO:0007669"/>
    <property type="project" value="TreeGrafter"/>
</dbReference>
<evidence type="ECO:0000313" key="7">
    <source>
        <dbReference type="EMBL" id="HDI83544.1"/>
    </source>
</evidence>
<evidence type="ECO:0000256" key="5">
    <source>
        <dbReference type="PIRSR" id="PIRSR600246-2"/>
    </source>
</evidence>
<evidence type="ECO:0000256" key="2">
    <source>
        <dbReference type="ARBA" id="ARBA00022801"/>
    </source>
</evidence>
<dbReference type="GO" id="GO:0006508">
    <property type="term" value="P:proteolysis"/>
    <property type="evidence" value="ECO:0007669"/>
    <property type="project" value="UniProtKB-KW"/>
</dbReference>
<gene>
    <name evidence="7" type="ORF">ENF18_07135</name>
</gene>
<dbReference type="SUPFAM" id="SSF56235">
    <property type="entry name" value="N-terminal nucleophile aminohydrolases (Ntn hydrolases)"/>
    <property type="match status" value="1"/>
</dbReference>
<dbReference type="Gene3D" id="3.60.20.30">
    <property type="entry name" value="(Glycosyl)asparaginase"/>
    <property type="match status" value="1"/>
</dbReference>
<keyword evidence="3" id="KW-0068">Autocatalytic cleavage</keyword>
<sequence>MMEPVLVVHGGAGNRPYFIEEKKDGISNALEAGYVILKSGGSALDAVVKAVVVMEDDPHFNAGYGSVCGIDGQIEMDASVMTSDGRFGAVAAIKNVKNPVLIARKVMEETEHHLIVGENATRFARVMGFGSFNPLTPEQEKRYREYKSPSYYSKVDEFRKLYGLGTVGAIAIDKNGDMAVAASTGGLFMHLPGRVGDTPIIGAGIYANALGAVTFTGFGERIMKNLLGKVVVEMLKDFEPYEAVRRLIQQYDFPFGVILIDKKGRTAIAHSSRYMAWGTISRKGKQVEIE</sequence>
<dbReference type="AlphaFoldDB" id="A0A7C0ZLR4"/>
<name>A0A7C0ZLR4_UNCW3</name>
<dbReference type="CDD" id="cd04512">
    <property type="entry name" value="Ntn_Asparaginase_2_like"/>
    <property type="match status" value="1"/>
</dbReference>
<organism evidence="7">
    <name type="scientific">candidate division WOR-3 bacterium</name>
    <dbReference type="NCBI Taxonomy" id="2052148"/>
    <lineage>
        <taxon>Bacteria</taxon>
        <taxon>Bacteria division WOR-3</taxon>
    </lineage>
</organism>
<keyword evidence="1" id="KW-0645">Protease</keyword>
<evidence type="ECO:0000256" key="1">
    <source>
        <dbReference type="ARBA" id="ARBA00022670"/>
    </source>
</evidence>
<dbReference type="InterPro" id="IPR029055">
    <property type="entry name" value="Ntn_hydrolases_N"/>
</dbReference>
<evidence type="ECO:0000256" key="6">
    <source>
        <dbReference type="PIRSR" id="PIRSR600246-3"/>
    </source>
</evidence>
<dbReference type="InterPro" id="IPR000246">
    <property type="entry name" value="Peptidase_T2"/>
</dbReference>
<dbReference type="FunFam" id="3.60.20.30:FF:000001">
    <property type="entry name" value="Isoaspartyl peptidase/L-asparaginase"/>
    <property type="match status" value="1"/>
</dbReference>
<proteinExistence type="predicted"/>
<evidence type="ECO:0000256" key="3">
    <source>
        <dbReference type="ARBA" id="ARBA00022813"/>
    </source>
</evidence>